<evidence type="ECO:0000313" key="1">
    <source>
        <dbReference type="EMBL" id="KAJ8014236.1"/>
    </source>
</evidence>
<keyword evidence="2" id="KW-1185">Reference proteome</keyword>
<name>A0ACC2HE91_DALPE</name>
<sequence>MRGQNVGRSFGAHALPPSGPTSRPLRRMGRDLLTLPTGSKRSFSKILAEQGPAQPGEQRFPLRGRRPAGWRSASLAQSLVSPCDTAASVAFFRPKTSSPEVALGETGEGGI</sequence>
<accession>A0ACC2HE91</accession>
<evidence type="ECO:0000313" key="2">
    <source>
        <dbReference type="Proteomes" id="UP001157502"/>
    </source>
</evidence>
<reference evidence="1" key="1">
    <citation type="submission" date="2021-05" db="EMBL/GenBank/DDBJ databases">
        <authorList>
            <person name="Pan Q."/>
            <person name="Jouanno E."/>
            <person name="Zahm M."/>
            <person name="Klopp C."/>
            <person name="Cabau C."/>
            <person name="Louis A."/>
            <person name="Berthelot C."/>
            <person name="Parey E."/>
            <person name="Roest Crollius H."/>
            <person name="Montfort J."/>
            <person name="Robinson-Rechavi M."/>
            <person name="Bouchez O."/>
            <person name="Lampietro C."/>
            <person name="Lopez Roques C."/>
            <person name="Donnadieu C."/>
            <person name="Postlethwait J."/>
            <person name="Bobe J."/>
            <person name="Dillon D."/>
            <person name="Chandos A."/>
            <person name="von Hippel F."/>
            <person name="Guiguen Y."/>
        </authorList>
    </citation>
    <scope>NUCLEOTIDE SEQUENCE</scope>
    <source>
        <strain evidence="1">YG-Jan2019</strain>
    </source>
</reference>
<protein>
    <submittedName>
        <fullName evidence="1">Uncharacterized protein</fullName>
    </submittedName>
</protein>
<dbReference type="Proteomes" id="UP001157502">
    <property type="component" value="Chromosome 3"/>
</dbReference>
<dbReference type="EMBL" id="CM055730">
    <property type="protein sequence ID" value="KAJ8014236.1"/>
    <property type="molecule type" value="Genomic_DNA"/>
</dbReference>
<proteinExistence type="predicted"/>
<comment type="caution">
    <text evidence="1">The sequence shown here is derived from an EMBL/GenBank/DDBJ whole genome shotgun (WGS) entry which is preliminary data.</text>
</comment>
<organism evidence="1 2">
    <name type="scientific">Dallia pectoralis</name>
    <name type="common">Alaska blackfish</name>
    <dbReference type="NCBI Taxonomy" id="75939"/>
    <lineage>
        <taxon>Eukaryota</taxon>
        <taxon>Metazoa</taxon>
        <taxon>Chordata</taxon>
        <taxon>Craniata</taxon>
        <taxon>Vertebrata</taxon>
        <taxon>Euteleostomi</taxon>
        <taxon>Actinopterygii</taxon>
        <taxon>Neopterygii</taxon>
        <taxon>Teleostei</taxon>
        <taxon>Protacanthopterygii</taxon>
        <taxon>Esociformes</taxon>
        <taxon>Umbridae</taxon>
        <taxon>Dallia</taxon>
    </lineage>
</organism>
<gene>
    <name evidence="1" type="ORF">DPEC_G00038150</name>
</gene>